<dbReference type="GO" id="GO:0008732">
    <property type="term" value="F:L-allo-threonine aldolase activity"/>
    <property type="evidence" value="ECO:0007669"/>
    <property type="project" value="TreeGrafter"/>
</dbReference>
<evidence type="ECO:0000256" key="3">
    <source>
        <dbReference type="ARBA" id="ARBA00011881"/>
    </source>
</evidence>
<dbReference type="InterPro" id="IPR015424">
    <property type="entry name" value="PyrdxlP-dep_Trfase"/>
</dbReference>
<dbReference type="GO" id="GO:0006545">
    <property type="term" value="P:glycine biosynthetic process"/>
    <property type="evidence" value="ECO:0007669"/>
    <property type="project" value="TreeGrafter"/>
</dbReference>
<dbReference type="GO" id="GO:0006567">
    <property type="term" value="P:L-threonine catabolic process"/>
    <property type="evidence" value="ECO:0007669"/>
    <property type="project" value="TreeGrafter"/>
</dbReference>
<name>G4QHD3_GLANF</name>
<dbReference type="RefSeq" id="WP_014108638.1">
    <property type="nucleotide sequence ID" value="NC_016041.1"/>
</dbReference>
<dbReference type="InterPro" id="IPR001597">
    <property type="entry name" value="ArAA_b-elim_lyase/Thr_aldolase"/>
</dbReference>
<protein>
    <submittedName>
        <fullName evidence="6">Putative threonine aldolase</fullName>
    </submittedName>
</protein>
<dbReference type="InterPro" id="IPR015421">
    <property type="entry name" value="PyrdxlP-dep_Trfase_major"/>
</dbReference>
<dbReference type="Gene3D" id="3.90.1150.10">
    <property type="entry name" value="Aspartate Aminotransferase, domain 1"/>
    <property type="match status" value="1"/>
</dbReference>
<keyword evidence="4" id="KW-0663">Pyridoxal phosphate</keyword>
<organism evidence="6 7">
    <name type="scientific">Glaciecola nitratireducens (strain JCM 12485 / KCTC 12276 / FR1064)</name>
    <dbReference type="NCBI Taxonomy" id="1085623"/>
    <lineage>
        <taxon>Bacteria</taxon>
        <taxon>Pseudomonadati</taxon>
        <taxon>Pseudomonadota</taxon>
        <taxon>Gammaproteobacteria</taxon>
        <taxon>Alteromonadales</taxon>
        <taxon>Alteromonadaceae</taxon>
        <taxon>Brumicola</taxon>
    </lineage>
</organism>
<feature type="domain" description="Aromatic amino acid beta-eliminating lyase/threonine aldolase" evidence="5">
    <location>
        <begin position="29"/>
        <end position="282"/>
    </location>
</feature>
<dbReference type="PANTHER" id="PTHR48097">
    <property type="entry name" value="L-THREONINE ALDOLASE-RELATED"/>
    <property type="match status" value="1"/>
</dbReference>
<dbReference type="Pfam" id="PF01212">
    <property type="entry name" value="Beta_elim_lyase"/>
    <property type="match status" value="1"/>
</dbReference>
<dbReference type="STRING" id="1085623.GNIT_1648"/>
<dbReference type="AlphaFoldDB" id="G4QHD3"/>
<dbReference type="InterPro" id="IPR015422">
    <property type="entry name" value="PyrdxlP-dep_Trfase_small"/>
</dbReference>
<evidence type="ECO:0000256" key="1">
    <source>
        <dbReference type="ARBA" id="ARBA00001933"/>
    </source>
</evidence>
<dbReference type="eggNOG" id="COG2008">
    <property type="taxonomic scope" value="Bacteria"/>
</dbReference>
<dbReference type="Proteomes" id="UP000009282">
    <property type="component" value="Chromosome"/>
</dbReference>
<accession>G4QHD3</accession>
<dbReference type="OrthoDB" id="9774495at2"/>
<comment type="similarity">
    <text evidence="2">Belongs to the threonine aldolase family.</text>
</comment>
<evidence type="ECO:0000259" key="5">
    <source>
        <dbReference type="Pfam" id="PF01212"/>
    </source>
</evidence>
<dbReference type="HOGENOM" id="CLU_029381_4_0_6"/>
<dbReference type="SUPFAM" id="SSF53383">
    <property type="entry name" value="PLP-dependent transferases"/>
    <property type="match status" value="1"/>
</dbReference>
<dbReference type="PANTHER" id="PTHR48097:SF9">
    <property type="entry name" value="L-THREONINE ALDOLASE"/>
    <property type="match status" value="1"/>
</dbReference>
<reference evidence="6 7" key="1">
    <citation type="journal article" date="2011" name="J. Bacteriol.">
        <title>Complete genome sequence of seawater bacterium Glaciecola nitratireducens FR1064T.</title>
        <authorList>
            <person name="Bian F."/>
            <person name="Qin Q.L."/>
            <person name="Xie B.B."/>
            <person name="Shu Y.L."/>
            <person name="Zhang X.Y."/>
            <person name="Yu Y."/>
            <person name="Chen B."/>
            <person name="Chen X.L."/>
            <person name="Zhou B.C."/>
            <person name="Zhang Y.Z."/>
        </authorList>
    </citation>
    <scope>NUCLEOTIDE SEQUENCE [LARGE SCALE GENOMIC DNA]</scope>
    <source>
        <strain evidence="7">JCM 12485 / KCTC 12276 / FR1064</strain>
    </source>
</reference>
<proteinExistence type="inferred from homology"/>
<dbReference type="KEGG" id="gni:GNIT_1648"/>
<evidence type="ECO:0000313" key="6">
    <source>
        <dbReference type="EMBL" id="AEP29764.1"/>
    </source>
</evidence>
<evidence type="ECO:0000256" key="4">
    <source>
        <dbReference type="ARBA" id="ARBA00022898"/>
    </source>
</evidence>
<keyword evidence="7" id="KW-1185">Reference proteome</keyword>
<comment type="cofactor">
    <cofactor evidence="1">
        <name>pyridoxal 5'-phosphate</name>
        <dbReference type="ChEBI" id="CHEBI:597326"/>
    </cofactor>
</comment>
<sequence>MRNLGMPSYSQKQWLTQLQGSKYADGPVDVYNQNGRVLELEERVAALLNKPACLFFPKGTIAQFCALKVSAEQRRNNNVVLHSMSHMVLDEDDAYQTLLGLKGIPIGDHSSPFNMQDIAAITEKFATLSVELPIRRAGFKLTQWEQLEAMSQWCKTKQIHFHMDGARLWESTSHYQKSEADISALFDSVYVSLYKGLGAMGGAVLAGETNFIEQCKVWRSRLGGNSFTSFPMVIGALDGLDNRLKRIPEFVLRAKKIATLLKVFPQLEVNTPQTNGFFVFIEGDIDELTRKAIQLNEVMGIKLFNQLSPFPKSKKLMMEIQVGANHEAISDQEIIDYFTSLCR</sequence>
<dbReference type="EMBL" id="CP003060">
    <property type="protein sequence ID" value="AEP29764.1"/>
    <property type="molecule type" value="Genomic_DNA"/>
</dbReference>
<evidence type="ECO:0000313" key="7">
    <source>
        <dbReference type="Proteomes" id="UP000009282"/>
    </source>
</evidence>
<gene>
    <name evidence="6" type="ordered locus">GNIT_1648</name>
</gene>
<dbReference type="Gene3D" id="3.40.640.10">
    <property type="entry name" value="Type I PLP-dependent aspartate aminotransferase-like (Major domain)"/>
    <property type="match status" value="1"/>
</dbReference>
<comment type="subunit">
    <text evidence="3">Homotetramer.</text>
</comment>
<evidence type="ECO:0000256" key="2">
    <source>
        <dbReference type="ARBA" id="ARBA00006966"/>
    </source>
</evidence>
<dbReference type="GO" id="GO:0005829">
    <property type="term" value="C:cytosol"/>
    <property type="evidence" value="ECO:0007669"/>
    <property type="project" value="TreeGrafter"/>
</dbReference>